<dbReference type="NCBIfam" id="NF040572">
    <property type="entry name" value="heme_bind_FMP"/>
    <property type="match status" value="1"/>
</dbReference>
<protein>
    <submittedName>
        <fullName evidence="1">Uncharacterized protein</fullName>
    </submittedName>
</protein>
<sequence length="310" mass="34365">MLTTKKFKEMLDQGRTLKHAPEDEDALGPLKQLTGVWTNVPNLPGHGWNMIALPFIKDGSSLNYRLLLNQYNEKHQFGLVDKGVPNRGIDLNEPENTDQFVATLDYDQSITQIAAMDFPESGEAGPPNLPIHHEPGLFLHMTNLATTGYDIARLGAIPHGNSMLALGKARTIDGAPTIPQESGLPVGFKKLDNPYLAPYKHFHENLFKGVFDPTIPNDLLNKANQGVTIVKTTELMFDSTIDSGGISSIPFIKKQADATKLNATFWIQELADKDSNGDPVLRLQYTQRVILNFFGIEWPHVSINTLQKVV</sequence>
<proteinExistence type="predicted"/>
<organism evidence="1 2">
    <name type="scientific">Cyclobacterium plantarum</name>
    <dbReference type="NCBI Taxonomy" id="2716263"/>
    <lineage>
        <taxon>Bacteria</taxon>
        <taxon>Pseudomonadati</taxon>
        <taxon>Bacteroidota</taxon>
        <taxon>Cytophagia</taxon>
        <taxon>Cytophagales</taxon>
        <taxon>Cyclobacteriaceae</taxon>
        <taxon>Cyclobacterium</taxon>
    </lineage>
</organism>
<evidence type="ECO:0000313" key="2">
    <source>
        <dbReference type="Proteomes" id="UP000649799"/>
    </source>
</evidence>
<accession>A0ABX0H756</accession>
<gene>
    <name evidence="1" type="ORF">G9Q97_03140</name>
</gene>
<dbReference type="Proteomes" id="UP000649799">
    <property type="component" value="Unassembled WGS sequence"/>
</dbReference>
<comment type="caution">
    <text evidence="1">The sequence shown here is derived from an EMBL/GenBank/DDBJ whole genome shotgun (WGS) entry which is preliminary data.</text>
</comment>
<reference evidence="1 2" key="1">
    <citation type="submission" date="2020-03" db="EMBL/GenBank/DDBJ databases">
        <title>Cyclobacterium plantarum sp. nov., a marine bacterium isolated from a coastal-marine wetland.</title>
        <authorList>
            <person name="Sanchez-Porro C."/>
            <person name="Ventosa A."/>
            <person name="Amoozegar M."/>
        </authorList>
    </citation>
    <scope>NUCLEOTIDE SEQUENCE [LARGE SCALE GENOMIC DNA]</scope>
    <source>
        <strain evidence="1 2">GBPx2</strain>
    </source>
</reference>
<evidence type="ECO:0000313" key="1">
    <source>
        <dbReference type="EMBL" id="NHE55805.1"/>
    </source>
</evidence>
<dbReference type="EMBL" id="JAANYN010000001">
    <property type="protein sequence ID" value="NHE55805.1"/>
    <property type="molecule type" value="Genomic_DNA"/>
</dbReference>
<dbReference type="RefSeq" id="WP_166143022.1">
    <property type="nucleotide sequence ID" value="NZ_JAANYN010000001.1"/>
</dbReference>
<keyword evidence="2" id="KW-1185">Reference proteome</keyword>
<name>A0ABX0H756_9BACT</name>
<dbReference type="InterPro" id="IPR047975">
    <property type="entry name" value="Heme_bind_FMP"/>
</dbReference>